<proteinExistence type="predicted"/>
<keyword evidence="1" id="KW-1133">Transmembrane helix</keyword>
<protein>
    <submittedName>
        <fullName evidence="2">Uncharacterized protein</fullName>
    </submittedName>
</protein>
<evidence type="ECO:0000313" key="3">
    <source>
        <dbReference type="Proteomes" id="UP001152759"/>
    </source>
</evidence>
<dbReference type="AlphaFoldDB" id="A0A9P0ANN9"/>
<gene>
    <name evidence="2" type="ORF">BEMITA_LOCUS13490</name>
</gene>
<reference evidence="2" key="1">
    <citation type="submission" date="2021-12" db="EMBL/GenBank/DDBJ databases">
        <authorList>
            <person name="King R."/>
        </authorList>
    </citation>
    <scope>NUCLEOTIDE SEQUENCE</scope>
</reference>
<dbReference type="Proteomes" id="UP001152759">
    <property type="component" value="Chromosome 9"/>
</dbReference>
<sequence length="230" mass="25612">MASRNSEQVETFRTNTLRSEARMWKLFKRERCLTVRKIPSLRQAGISGAKVSVHETFRRAWTDSEKREMSLFSFEGLPTIHFVMVSVEASAFLGFSVAVVFVCLLFLLYFNRKCTNTKNCNDEVFTISGPTAHMAPSNPMICFRRKLLSSPGRPYGNVCPSSIGVDARFARRLIILAGRGMRWCSALGGPEGQSLKKEVNSILILARRSAIPPHTGSSQSENSDENGDVA</sequence>
<keyword evidence="3" id="KW-1185">Reference proteome</keyword>
<evidence type="ECO:0000256" key="1">
    <source>
        <dbReference type="SAM" id="Phobius"/>
    </source>
</evidence>
<accession>A0A9P0ANN9</accession>
<keyword evidence="1" id="KW-0472">Membrane</keyword>
<feature type="transmembrane region" description="Helical" evidence="1">
    <location>
        <begin position="91"/>
        <end position="110"/>
    </location>
</feature>
<name>A0A9P0ANN9_BEMTA</name>
<evidence type="ECO:0000313" key="2">
    <source>
        <dbReference type="EMBL" id="CAH0395287.1"/>
    </source>
</evidence>
<organism evidence="2 3">
    <name type="scientific">Bemisia tabaci</name>
    <name type="common">Sweetpotato whitefly</name>
    <name type="synonym">Aleurodes tabaci</name>
    <dbReference type="NCBI Taxonomy" id="7038"/>
    <lineage>
        <taxon>Eukaryota</taxon>
        <taxon>Metazoa</taxon>
        <taxon>Ecdysozoa</taxon>
        <taxon>Arthropoda</taxon>
        <taxon>Hexapoda</taxon>
        <taxon>Insecta</taxon>
        <taxon>Pterygota</taxon>
        <taxon>Neoptera</taxon>
        <taxon>Paraneoptera</taxon>
        <taxon>Hemiptera</taxon>
        <taxon>Sternorrhyncha</taxon>
        <taxon>Aleyrodoidea</taxon>
        <taxon>Aleyrodidae</taxon>
        <taxon>Aleyrodinae</taxon>
        <taxon>Bemisia</taxon>
    </lineage>
</organism>
<keyword evidence="1" id="KW-0812">Transmembrane</keyword>
<dbReference type="EMBL" id="OU963870">
    <property type="protein sequence ID" value="CAH0395287.1"/>
    <property type="molecule type" value="Genomic_DNA"/>
</dbReference>